<comment type="caution">
    <text evidence="1">The sequence shown here is derived from an EMBL/GenBank/DDBJ whole genome shotgun (WGS) entry which is preliminary data.</text>
</comment>
<accession>A0ABT8RK08</accession>
<dbReference type="EMBL" id="JAUKUC010000001">
    <property type="protein sequence ID" value="MDO1511342.1"/>
    <property type="molecule type" value="Genomic_DNA"/>
</dbReference>
<sequence>MNYDNKHFKVVTTSENGETGNETIFLYKQNGAVLTATYSGGQIKTGHILGIVDTNGTIDMRYHQINVQGELMTGICRSTPQVLPIGKIRLHEQWRWTSGDKSEGVSIIEEI</sequence>
<evidence type="ECO:0000313" key="2">
    <source>
        <dbReference type="Proteomes" id="UP001168579"/>
    </source>
</evidence>
<gene>
    <name evidence="1" type="ORF">Q2T41_01520</name>
</gene>
<dbReference type="RefSeq" id="WP_304434537.1">
    <property type="nucleotide sequence ID" value="NZ_JAUKUC010000001.1"/>
</dbReference>
<proteinExistence type="predicted"/>
<name>A0ABT8RK08_9FLAO</name>
<protein>
    <submittedName>
        <fullName evidence="1">N-acetylglutamate synthase</fullName>
    </submittedName>
</protein>
<dbReference type="Pfam" id="PF26421">
    <property type="entry name" value="Avidin_like"/>
    <property type="match status" value="1"/>
</dbReference>
<reference evidence="1" key="1">
    <citation type="journal article" date="2014" name="Int. J. Syst. Evol. Microbiol.">
        <title>Complete genome of a new Firmicutes species belonging to the dominant human colonic microbiota ('Ruminococcus bicirculans') reveals two chromosomes and a selective capacity to utilize plant glucans.</title>
        <authorList>
            <consortium name="NISC Comparative Sequencing Program"/>
            <person name="Wegmann U."/>
            <person name="Louis P."/>
            <person name="Goesmann A."/>
            <person name="Henrissat B."/>
            <person name="Duncan S.H."/>
            <person name="Flint H.J."/>
        </authorList>
    </citation>
    <scope>NUCLEOTIDE SEQUENCE</scope>
    <source>
        <strain evidence="1">CECT 8869</strain>
    </source>
</reference>
<reference evidence="1" key="2">
    <citation type="submission" date="2023-06" db="EMBL/GenBank/DDBJ databases">
        <authorList>
            <person name="Lucena T."/>
            <person name="Sun Q."/>
        </authorList>
    </citation>
    <scope>NUCLEOTIDE SEQUENCE</scope>
    <source>
        <strain evidence="1">CECT 8869</strain>
    </source>
</reference>
<dbReference type="InterPro" id="IPR058595">
    <property type="entry name" value="Avidin-like"/>
</dbReference>
<keyword evidence="2" id="KW-1185">Reference proteome</keyword>
<evidence type="ECO:0000313" key="1">
    <source>
        <dbReference type="EMBL" id="MDO1511342.1"/>
    </source>
</evidence>
<dbReference type="Proteomes" id="UP001168579">
    <property type="component" value="Unassembled WGS sequence"/>
</dbReference>
<organism evidence="1 2">
    <name type="scientific">Maribacter confluentis</name>
    <dbReference type="NCBI Taxonomy" id="1656093"/>
    <lineage>
        <taxon>Bacteria</taxon>
        <taxon>Pseudomonadati</taxon>
        <taxon>Bacteroidota</taxon>
        <taxon>Flavobacteriia</taxon>
        <taxon>Flavobacteriales</taxon>
        <taxon>Flavobacteriaceae</taxon>
        <taxon>Maribacter</taxon>
    </lineage>
</organism>